<dbReference type="Proteomes" id="UP000298493">
    <property type="component" value="Unassembled WGS sequence"/>
</dbReference>
<evidence type="ECO:0000256" key="7">
    <source>
        <dbReference type="ARBA" id="ARBA00022840"/>
    </source>
</evidence>
<evidence type="ECO:0000256" key="4">
    <source>
        <dbReference type="ARBA" id="ARBA00022679"/>
    </source>
</evidence>
<dbReference type="STRING" id="86259.A0A4Z1P806"/>
<comment type="catalytic activity">
    <reaction evidence="8">
        <text>L-threonyl-[protein] + ATP = O-phospho-L-threonyl-[protein] + ADP + H(+)</text>
        <dbReference type="Rhea" id="RHEA:46608"/>
        <dbReference type="Rhea" id="RHEA-COMP:11060"/>
        <dbReference type="Rhea" id="RHEA-COMP:11605"/>
        <dbReference type="ChEBI" id="CHEBI:15378"/>
        <dbReference type="ChEBI" id="CHEBI:30013"/>
        <dbReference type="ChEBI" id="CHEBI:30616"/>
        <dbReference type="ChEBI" id="CHEBI:61977"/>
        <dbReference type="ChEBI" id="CHEBI:456216"/>
        <dbReference type="EC" id="2.7.11.1"/>
    </reaction>
</comment>
<protein>
    <recommendedName>
        <fullName evidence="2">non-specific serine/threonine protein kinase</fullName>
        <ecNumber evidence="2">2.7.11.1</ecNumber>
    </recommendedName>
</protein>
<feature type="compositionally biased region" description="Basic and acidic residues" evidence="11">
    <location>
        <begin position="514"/>
        <end position="527"/>
    </location>
</feature>
<name>A0A4Z1P806_9PEZI</name>
<dbReference type="InterPro" id="IPR000719">
    <property type="entry name" value="Prot_kinase_dom"/>
</dbReference>
<feature type="region of interest" description="Disordered" evidence="11">
    <location>
        <begin position="572"/>
        <end position="613"/>
    </location>
</feature>
<comment type="caution">
    <text evidence="13">The sequence shown here is derived from an EMBL/GenBank/DDBJ whole genome shotgun (WGS) entry which is preliminary data.</text>
</comment>
<organism evidence="13 14">
    <name type="scientific">Venturia nashicola</name>
    <dbReference type="NCBI Taxonomy" id="86259"/>
    <lineage>
        <taxon>Eukaryota</taxon>
        <taxon>Fungi</taxon>
        <taxon>Dikarya</taxon>
        <taxon>Ascomycota</taxon>
        <taxon>Pezizomycotina</taxon>
        <taxon>Dothideomycetes</taxon>
        <taxon>Pleosporomycetidae</taxon>
        <taxon>Venturiales</taxon>
        <taxon>Venturiaceae</taxon>
        <taxon>Venturia</taxon>
    </lineage>
</organism>
<keyword evidence="3" id="KW-0723">Serine/threonine-protein kinase</keyword>
<dbReference type="SUPFAM" id="SSF56112">
    <property type="entry name" value="Protein kinase-like (PK-like)"/>
    <property type="match status" value="1"/>
</dbReference>
<feature type="region of interest" description="Disordered" evidence="11">
    <location>
        <begin position="923"/>
        <end position="947"/>
    </location>
</feature>
<feature type="region of interest" description="Disordered" evidence="11">
    <location>
        <begin position="497"/>
        <end position="540"/>
    </location>
</feature>
<keyword evidence="6 13" id="KW-0418">Kinase</keyword>
<keyword evidence="7 10" id="KW-0067">ATP-binding</keyword>
<comment type="similarity">
    <text evidence="1">Belongs to the protein kinase superfamily. STE Ser/Thr protein kinase family. STE20 subfamily.</text>
</comment>
<accession>A0A4Z1P806</accession>
<dbReference type="GO" id="GO:0004674">
    <property type="term" value="F:protein serine/threonine kinase activity"/>
    <property type="evidence" value="ECO:0007669"/>
    <property type="project" value="UniProtKB-KW"/>
</dbReference>
<dbReference type="InterPro" id="IPR050629">
    <property type="entry name" value="STE20/SPS1-PAK"/>
</dbReference>
<evidence type="ECO:0000256" key="8">
    <source>
        <dbReference type="ARBA" id="ARBA00047899"/>
    </source>
</evidence>
<comment type="catalytic activity">
    <reaction evidence="9">
        <text>L-seryl-[protein] + ATP = O-phospho-L-seryl-[protein] + ADP + H(+)</text>
        <dbReference type="Rhea" id="RHEA:17989"/>
        <dbReference type="Rhea" id="RHEA-COMP:9863"/>
        <dbReference type="Rhea" id="RHEA-COMP:11604"/>
        <dbReference type="ChEBI" id="CHEBI:15378"/>
        <dbReference type="ChEBI" id="CHEBI:29999"/>
        <dbReference type="ChEBI" id="CHEBI:30616"/>
        <dbReference type="ChEBI" id="CHEBI:83421"/>
        <dbReference type="ChEBI" id="CHEBI:456216"/>
        <dbReference type="EC" id="2.7.11.1"/>
    </reaction>
</comment>
<dbReference type="GO" id="GO:0005737">
    <property type="term" value="C:cytoplasm"/>
    <property type="evidence" value="ECO:0007669"/>
    <property type="project" value="TreeGrafter"/>
</dbReference>
<evidence type="ECO:0000259" key="12">
    <source>
        <dbReference type="PROSITE" id="PS50011"/>
    </source>
</evidence>
<sequence>MRPPARHLPGFGGLIRIDWQRTNQPIRTSSFFRPRNPHSESAPEPPIAPIARHDANRTPPLPPQNTAHPNTSPPTPIPRKMDVLRLNPRIAGTRERQIQDAKNMQKIVEDRLTKKALTPPAYEFLELIGKGAYGRVYKSKHRETQKVCAVKIIEVDVQDYKADVDAKDDTIKEFIRETSILQSLKDNRAQNVNTIFEAFSVDTQLWIVTEYCPGGSLTTLMKATPQPGLAEKYIIPIAREVAVALKYVHEAGVIHRDIKCANILVTEDGRIQLCDFGISGVLENEVSKRSTIVGTPHWMAPELVSHLGSEDSNVQYGTEIDCWAFGCAVYEMATGNPPNARVRADMLGIALMEPPRLDDTKFSPELRAFAAFCLDLTPSQRPSADKIMNHEFVANTSELYPTNDIRKLVENYVLWEQSGGQRASLFNPMGAPGPDELEPQEAPDEEWNFSTTLDFDRRISMRLENIPGFGSSSPAEEPTRFDALVKEYHEKRGETVLGRIFDQNAKPYTYGPDRGPERSERNRDSDLPLRSYSDASSGDRTTMIDLDEAMPTFEDFKPNLTLVDPPTLKARQKKVQASNESDGAGYQTSKRDTKDWTMPLDPEPIDLDAAIPSDNYRNRDTMQWTFPTAEEPIMSPSQEQTVRASKTADRSTMQWTFPKLEDPIISPGQEQTVRASKAMDFKDNARIRKTQEWKFPSPEEMRAAISDSSHTPSFAASDSSYMEPRRYGIKYNKTMPAGSFGDSYDYPSGVSSPDRGSMIDLDDALQVTIPEPSRPSTSHSATDSAVKDMASRDPFDLEEQLQLSKENSRMSQHMKSQSEPTAGFLDEKSAEREYGSDLDSTHTRSSSMNPSDRERSTSRPAVRPSRPRRPTALQRHLIEKNRSPGSTAAASRNGSFDSTKTDSAAGDNYEAWLDLEQERFLGKTAEGRRGRRRSRPPPHVGPYEPDTRCFMPGCPELLKSVERKRVLEDVNLQTYLAKEGFYHFLGMVEDFDFGGIEGVLARGVAVPETGEAFRY</sequence>
<dbReference type="PROSITE" id="PS00108">
    <property type="entry name" value="PROTEIN_KINASE_ST"/>
    <property type="match status" value="1"/>
</dbReference>
<evidence type="ECO:0000256" key="3">
    <source>
        <dbReference type="ARBA" id="ARBA00022527"/>
    </source>
</evidence>
<feature type="compositionally biased region" description="Polar residues" evidence="11">
    <location>
        <begin position="804"/>
        <end position="820"/>
    </location>
</feature>
<proteinExistence type="inferred from homology"/>
<dbReference type="Gene3D" id="1.10.510.10">
    <property type="entry name" value="Transferase(Phosphotransferase) domain 1"/>
    <property type="match status" value="1"/>
</dbReference>
<dbReference type="InterPro" id="IPR017441">
    <property type="entry name" value="Protein_kinase_ATP_BS"/>
</dbReference>
<feature type="domain" description="Protein kinase" evidence="12">
    <location>
        <begin position="122"/>
        <end position="393"/>
    </location>
</feature>
<evidence type="ECO:0000313" key="14">
    <source>
        <dbReference type="Proteomes" id="UP000298493"/>
    </source>
</evidence>
<evidence type="ECO:0000256" key="9">
    <source>
        <dbReference type="ARBA" id="ARBA00048679"/>
    </source>
</evidence>
<keyword evidence="4" id="KW-0808">Transferase</keyword>
<gene>
    <name evidence="13" type="ORF">E6O75_ATG08117</name>
</gene>
<dbReference type="PROSITE" id="PS00107">
    <property type="entry name" value="PROTEIN_KINASE_ATP"/>
    <property type="match status" value="1"/>
</dbReference>
<keyword evidence="14" id="KW-1185">Reference proteome</keyword>
<feature type="region of interest" description="Disordered" evidence="11">
    <location>
        <begin position="28"/>
        <end position="80"/>
    </location>
</feature>
<dbReference type="EC" id="2.7.11.1" evidence="2"/>
<evidence type="ECO:0000256" key="6">
    <source>
        <dbReference type="ARBA" id="ARBA00022777"/>
    </source>
</evidence>
<dbReference type="PROSITE" id="PS50011">
    <property type="entry name" value="PROTEIN_KINASE_DOM"/>
    <property type="match status" value="1"/>
</dbReference>
<dbReference type="InterPro" id="IPR011009">
    <property type="entry name" value="Kinase-like_dom_sf"/>
</dbReference>
<reference evidence="13 14" key="1">
    <citation type="submission" date="2019-04" db="EMBL/GenBank/DDBJ databases">
        <title>High contiguity whole genome sequence and gene annotation resource for two Venturia nashicola isolates.</title>
        <authorList>
            <person name="Prokchorchik M."/>
            <person name="Won K."/>
            <person name="Lee Y."/>
            <person name="Choi E.D."/>
            <person name="Segonzac C."/>
            <person name="Sohn K.H."/>
        </authorList>
    </citation>
    <scope>NUCLEOTIDE SEQUENCE [LARGE SCALE GENOMIC DNA]</scope>
    <source>
        <strain evidence="13 14">PRI2</strain>
    </source>
</reference>
<evidence type="ECO:0000256" key="5">
    <source>
        <dbReference type="ARBA" id="ARBA00022741"/>
    </source>
</evidence>
<dbReference type="SMART" id="SM00220">
    <property type="entry name" value="S_TKc"/>
    <property type="match status" value="1"/>
</dbReference>
<dbReference type="EMBL" id="SNSC02000016">
    <property type="protein sequence ID" value="TID17371.1"/>
    <property type="molecule type" value="Genomic_DNA"/>
</dbReference>
<evidence type="ECO:0000313" key="13">
    <source>
        <dbReference type="EMBL" id="TID17371.1"/>
    </source>
</evidence>
<feature type="compositionally biased region" description="Basic and acidic residues" evidence="11">
    <location>
        <begin position="825"/>
        <end position="842"/>
    </location>
</feature>
<dbReference type="InterPro" id="IPR008271">
    <property type="entry name" value="Ser/Thr_kinase_AS"/>
</dbReference>
<evidence type="ECO:0000256" key="10">
    <source>
        <dbReference type="PROSITE-ProRule" id="PRU10141"/>
    </source>
</evidence>
<dbReference type="AlphaFoldDB" id="A0A4Z1P806"/>
<dbReference type="Pfam" id="PF00069">
    <property type="entry name" value="Pkinase"/>
    <property type="match status" value="1"/>
</dbReference>
<evidence type="ECO:0000256" key="11">
    <source>
        <dbReference type="SAM" id="MobiDB-lite"/>
    </source>
</evidence>
<evidence type="ECO:0000256" key="1">
    <source>
        <dbReference type="ARBA" id="ARBA00008874"/>
    </source>
</evidence>
<evidence type="ECO:0000256" key="2">
    <source>
        <dbReference type="ARBA" id="ARBA00012513"/>
    </source>
</evidence>
<dbReference type="PANTHER" id="PTHR48012:SF10">
    <property type="entry name" value="FI20177P1"/>
    <property type="match status" value="1"/>
</dbReference>
<feature type="region of interest" description="Disordered" evidence="11">
    <location>
        <begin position="804"/>
        <end position="903"/>
    </location>
</feature>
<keyword evidence="5 10" id="KW-0547">Nucleotide-binding</keyword>
<dbReference type="PANTHER" id="PTHR48012">
    <property type="entry name" value="STERILE20-LIKE KINASE, ISOFORM B-RELATED"/>
    <property type="match status" value="1"/>
</dbReference>
<feature type="binding site" evidence="10">
    <location>
        <position position="151"/>
    </location>
    <ligand>
        <name>ATP</name>
        <dbReference type="ChEBI" id="CHEBI:30616"/>
    </ligand>
</feature>
<dbReference type="GO" id="GO:0005524">
    <property type="term" value="F:ATP binding"/>
    <property type="evidence" value="ECO:0007669"/>
    <property type="project" value="UniProtKB-UniRule"/>
</dbReference>
<feature type="compositionally biased region" description="Polar residues" evidence="11">
    <location>
        <begin position="883"/>
        <end position="902"/>
    </location>
</feature>